<evidence type="ECO:0000313" key="3">
    <source>
        <dbReference type="Proteomes" id="UP000321578"/>
    </source>
</evidence>
<gene>
    <name evidence="2" type="ORF">ESY86_19975</name>
</gene>
<name>A0A5C6ZAZ3_9FLAO</name>
<dbReference type="EMBL" id="VORO01000053">
    <property type="protein sequence ID" value="TXD86530.1"/>
    <property type="molecule type" value="Genomic_DNA"/>
</dbReference>
<keyword evidence="3" id="KW-1185">Reference proteome</keyword>
<accession>A0A5C6ZAZ3</accession>
<reference evidence="2 3" key="1">
    <citation type="submission" date="2019-08" db="EMBL/GenBank/DDBJ databases">
        <title>Genomes of Subsaximicrobium wynnwilliamsii strains.</title>
        <authorList>
            <person name="Bowman J.P."/>
        </authorList>
    </citation>
    <scope>NUCLEOTIDE SEQUENCE [LARGE SCALE GENOMIC DNA]</scope>
    <source>
        <strain evidence="2 3">2-80-2</strain>
    </source>
</reference>
<feature type="transmembrane region" description="Helical" evidence="1">
    <location>
        <begin position="16"/>
        <end position="36"/>
    </location>
</feature>
<dbReference type="OrthoDB" id="1451672at2"/>
<protein>
    <submittedName>
        <fullName evidence="2">Uncharacterized protein</fullName>
    </submittedName>
</protein>
<organism evidence="2 3">
    <name type="scientific">Subsaximicrobium wynnwilliamsii</name>
    <dbReference type="NCBI Taxonomy" id="291179"/>
    <lineage>
        <taxon>Bacteria</taxon>
        <taxon>Pseudomonadati</taxon>
        <taxon>Bacteroidota</taxon>
        <taxon>Flavobacteriia</taxon>
        <taxon>Flavobacteriales</taxon>
        <taxon>Flavobacteriaceae</taxon>
        <taxon>Subsaximicrobium</taxon>
    </lineage>
</organism>
<feature type="transmembrane region" description="Helical" evidence="1">
    <location>
        <begin position="48"/>
        <end position="67"/>
    </location>
</feature>
<dbReference type="Proteomes" id="UP000321578">
    <property type="component" value="Unassembled WGS sequence"/>
</dbReference>
<proteinExistence type="predicted"/>
<keyword evidence="1" id="KW-0812">Transmembrane</keyword>
<keyword evidence="1" id="KW-0472">Membrane</keyword>
<dbReference type="RefSeq" id="WP_147088477.1">
    <property type="nucleotide sequence ID" value="NZ_VORM01000054.1"/>
</dbReference>
<evidence type="ECO:0000256" key="1">
    <source>
        <dbReference type="SAM" id="Phobius"/>
    </source>
</evidence>
<keyword evidence="1" id="KW-1133">Transmembrane helix</keyword>
<sequence length="78" mass="9203">MKDKKESFLTTPTKKHLIIFGLLWFISIALLTLSITDLFTESFFQKNYIMMYFLMIGSTVATGKLYFNYWKNKTLDSN</sequence>
<dbReference type="AlphaFoldDB" id="A0A5C6ZAZ3"/>
<evidence type="ECO:0000313" key="2">
    <source>
        <dbReference type="EMBL" id="TXD86530.1"/>
    </source>
</evidence>
<comment type="caution">
    <text evidence="2">The sequence shown here is derived from an EMBL/GenBank/DDBJ whole genome shotgun (WGS) entry which is preliminary data.</text>
</comment>